<dbReference type="Gene3D" id="3.90.1300.10">
    <property type="entry name" value="Amidase signature (AS) domain"/>
    <property type="match status" value="1"/>
</dbReference>
<dbReference type="EMBL" id="UINC01000444">
    <property type="protein sequence ID" value="SUZ55467.1"/>
    <property type="molecule type" value="Genomic_DNA"/>
</dbReference>
<dbReference type="PANTHER" id="PTHR42678">
    <property type="entry name" value="AMIDASE"/>
    <property type="match status" value="1"/>
</dbReference>
<reference evidence="2" key="1">
    <citation type="submission" date="2018-05" db="EMBL/GenBank/DDBJ databases">
        <authorList>
            <person name="Lanie J.A."/>
            <person name="Ng W.-L."/>
            <person name="Kazmierczak K.M."/>
            <person name="Andrzejewski T.M."/>
            <person name="Davidsen T.M."/>
            <person name="Wayne K.J."/>
            <person name="Tettelin H."/>
            <person name="Glass J.I."/>
            <person name="Rusch D."/>
            <person name="Podicherti R."/>
            <person name="Tsui H.-C.T."/>
            <person name="Winkler M.E."/>
        </authorList>
    </citation>
    <scope>NUCLEOTIDE SEQUENCE</scope>
</reference>
<dbReference type="InterPro" id="IPR023631">
    <property type="entry name" value="Amidase_dom"/>
</dbReference>
<dbReference type="InterPro" id="IPR036928">
    <property type="entry name" value="AS_sf"/>
</dbReference>
<evidence type="ECO:0000313" key="2">
    <source>
        <dbReference type="EMBL" id="SUZ55467.1"/>
    </source>
</evidence>
<protein>
    <recommendedName>
        <fullName evidence="1">Amidase domain-containing protein</fullName>
    </recommendedName>
</protein>
<proteinExistence type="predicted"/>
<feature type="domain" description="Amidase" evidence="1">
    <location>
        <begin position="46"/>
        <end position="478"/>
    </location>
</feature>
<dbReference type="SUPFAM" id="SSF75304">
    <property type="entry name" value="Amidase signature (AS) enzymes"/>
    <property type="match status" value="1"/>
</dbReference>
<organism evidence="2">
    <name type="scientific">marine metagenome</name>
    <dbReference type="NCBI Taxonomy" id="408172"/>
    <lineage>
        <taxon>unclassified sequences</taxon>
        <taxon>metagenomes</taxon>
        <taxon>ecological metagenomes</taxon>
    </lineage>
</organism>
<dbReference type="Pfam" id="PF01425">
    <property type="entry name" value="Amidase"/>
    <property type="match status" value="1"/>
</dbReference>
<evidence type="ECO:0000259" key="1">
    <source>
        <dbReference type="Pfam" id="PF01425"/>
    </source>
</evidence>
<sequence length="618" mass="66517">MIRKILCTIVVSVSLPVSAQDNIDVFEASIAELQSALEGGLTSSVELVDQYLARIEAYDKQGPTLNSIVRLNPTARDTATALDAERIRSGARSQLHGIPILVKDNYNTTDLPTTGGSVALANFIPNANATQIDKLLEAGAIIIAKTTLHEYAYGITTIASLTGQTRNPYDYRRVPGGSSGGTGAAVAASFGAIGLGSDTCGSIRIPSAFNNLFGLRPSKGLSSIYGVMPLSHTQDVAGPLARSLDDLAILLDIVVGYDPRDAATEAMQGNVHPQFRQNLASVSLQGLRLGKLGRAFESSNSAVLGSIEEALDWYESQGTEIIEVDIPQLDELLSASGLIGHEFRTDFDQYLFEFGSDLISDLADIVDRGLYHQAVSGPLRRSRNSERDEAAYAEAVAARTDLRQAVEQILRDHDLDAIVYPTVVENQVFIGDPQPGSQCQLAAHSGLPALSMPVGLNGRGLPVGMELLGEHLRDARLLSIAFPYEQAINPRKAPSVTPALENGLAPESEVLGLSFNRQEIAVQARFEFDITRNIFLYELVLTANGEGEVYAVTLSMEEEAGQQLNGPIVLNLMGPDVDRSTGEYFMSPQFREAFNEGRLFLKVFADVLPVAGASQRIQ</sequence>
<name>A0A381NLS3_9ZZZZ</name>
<dbReference type="AlphaFoldDB" id="A0A381NLS3"/>
<accession>A0A381NLS3</accession>
<gene>
    <name evidence="2" type="ORF">METZ01_LOCUS8321</name>
</gene>
<dbReference type="PANTHER" id="PTHR42678:SF34">
    <property type="entry name" value="OS04G0183300 PROTEIN"/>
    <property type="match status" value="1"/>
</dbReference>